<evidence type="ECO:0000313" key="2">
    <source>
        <dbReference type="EnsemblMetazoa" id="PPA19376.1"/>
    </source>
</evidence>
<dbReference type="GO" id="GO:0005737">
    <property type="term" value="C:cytoplasm"/>
    <property type="evidence" value="ECO:0000318"/>
    <property type="project" value="GO_Central"/>
</dbReference>
<dbReference type="InterPro" id="IPR050235">
    <property type="entry name" value="CK1_Ser-Thr_kinase"/>
</dbReference>
<dbReference type="AlphaFoldDB" id="A0A2A6B8J2"/>
<feature type="compositionally biased region" description="Basic and acidic residues" evidence="1">
    <location>
        <begin position="380"/>
        <end position="392"/>
    </location>
</feature>
<accession>A0A2A6B8J2</accession>
<feature type="region of interest" description="Disordered" evidence="1">
    <location>
        <begin position="361"/>
        <end position="458"/>
    </location>
</feature>
<proteinExistence type="predicted"/>
<dbReference type="GO" id="GO:0005634">
    <property type="term" value="C:nucleus"/>
    <property type="evidence" value="ECO:0000318"/>
    <property type="project" value="GO_Central"/>
</dbReference>
<evidence type="ECO:0000313" key="3">
    <source>
        <dbReference type="Proteomes" id="UP000005239"/>
    </source>
</evidence>
<dbReference type="OrthoDB" id="5979581at2759"/>
<protein>
    <submittedName>
        <fullName evidence="2">Uncharacterized protein</fullName>
    </submittedName>
</protein>
<name>A0A2A6B8J2_PRIPA</name>
<dbReference type="InterPro" id="IPR011009">
    <property type="entry name" value="Kinase-like_dom_sf"/>
</dbReference>
<dbReference type="Gene3D" id="1.10.510.10">
    <property type="entry name" value="Transferase(Phosphotransferase) domain 1"/>
    <property type="match status" value="1"/>
</dbReference>
<sequence>MSGSAEITLEQGTIIRGKRLTYIVDEELTTVGAPCANRFAVLTPQYGRTVMRMEKITETDRLQRLNNELSLLTAAENAPPEHRLHLVRLYDFGVTHDFKYITVSRVGPSLEDLLYKFGMPFGLRTIRHIAAETLAAIREVHELGFLLRNVRPNDFNIGPYPFGEKSIYIGAYNRVFNFMGANSQPKRPREHVAYPFAPVYASRARLRERDCTIRDDYESWLYMMFDFYDQRWINTEAGKPKDDRAPKILRQKEKLFGGDFPEGFFDKIPECLRDAVDVIGATKWARVPDRDKMDGIIRQLLPAERGSRWWKLDWEGHQEVDMMTSVFRPPTIAAGCNLLAHFPDQSDPLCKQRWDSGTTLNVKEVSKRKPVTISSSPGNTERRHEKEQHEPQGKTADQLVKTDAEGSGRKGKGDDDKKEEKDRTDYDVEYTASPKLTADDSQSPMTQTQGTPQKVGGERVLKGFDVNGDHAELRM</sequence>
<organism evidence="2 3">
    <name type="scientific">Pristionchus pacificus</name>
    <name type="common">Parasitic nematode worm</name>
    <dbReference type="NCBI Taxonomy" id="54126"/>
    <lineage>
        <taxon>Eukaryota</taxon>
        <taxon>Metazoa</taxon>
        <taxon>Ecdysozoa</taxon>
        <taxon>Nematoda</taxon>
        <taxon>Chromadorea</taxon>
        <taxon>Rhabditida</taxon>
        <taxon>Rhabditina</taxon>
        <taxon>Diplogasteromorpha</taxon>
        <taxon>Diplogasteroidea</taxon>
        <taxon>Neodiplogasteridae</taxon>
        <taxon>Pristionchus</taxon>
    </lineage>
</organism>
<dbReference type="GO" id="GO:0007165">
    <property type="term" value="P:signal transduction"/>
    <property type="evidence" value="ECO:0000318"/>
    <property type="project" value="GO_Central"/>
</dbReference>
<gene>
    <name evidence="2" type="primary">WBGene00108930</name>
</gene>
<dbReference type="SUPFAM" id="SSF56112">
    <property type="entry name" value="Protein kinase-like (PK-like)"/>
    <property type="match status" value="1"/>
</dbReference>
<feature type="compositionally biased region" description="Basic and acidic residues" evidence="1">
    <location>
        <begin position="400"/>
        <end position="426"/>
    </location>
</feature>
<dbReference type="GO" id="GO:0004674">
    <property type="term" value="F:protein serine/threonine kinase activity"/>
    <property type="evidence" value="ECO:0000318"/>
    <property type="project" value="GO_Central"/>
</dbReference>
<dbReference type="Proteomes" id="UP000005239">
    <property type="component" value="Unassembled WGS sequence"/>
</dbReference>
<accession>A0A8R1YFG9</accession>
<evidence type="ECO:0000256" key="1">
    <source>
        <dbReference type="SAM" id="MobiDB-lite"/>
    </source>
</evidence>
<keyword evidence="3" id="KW-1185">Reference proteome</keyword>
<reference evidence="2" key="2">
    <citation type="submission" date="2022-06" db="UniProtKB">
        <authorList>
            <consortium name="EnsemblMetazoa"/>
        </authorList>
    </citation>
    <scope>IDENTIFICATION</scope>
    <source>
        <strain evidence="2">PS312</strain>
    </source>
</reference>
<dbReference type="EnsemblMetazoa" id="PPA19376.1">
    <property type="protein sequence ID" value="PPA19376.1"/>
    <property type="gene ID" value="WBGene00108930"/>
</dbReference>
<reference evidence="3" key="1">
    <citation type="journal article" date="2008" name="Nat. Genet.">
        <title>The Pristionchus pacificus genome provides a unique perspective on nematode lifestyle and parasitism.</title>
        <authorList>
            <person name="Dieterich C."/>
            <person name="Clifton S.W."/>
            <person name="Schuster L.N."/>
            <person name="Chinwalla A."/>
            <person name="Delehaunty K."/>
            <person name="Dinkelacker I."/>
            <person name="Fulton L."/>
            <person name="Fulton R."/>
            <person name="Godfrey J."/>
            <person name="Minx P."/>
            <person name="Mitreva M."/>
            <person name="Roeseler W."/>
            <person name="Tian H."/>
            <person name="Witte H."/>
            <person name="Yang S.P."/>
            <person name="Wilson R.K."/>
            <person name="Sommer R.J."/>
        </authorList>
    </citation>
    <scope>NUCLEOTIDE SEQUENCE [LARGE SCALE GENOMIC DNA]</scope>
    <source>
        <strain evidence="3">PS312</strain>
    </source>
</reference>
<dbReference type="PANTHER" id="PTHR11909">
    <property type="entry name" value="CASEIN KINASE-RELATED"/>
    <property type="match status" value="1"/>
</dbReference>
<feature type="compositionally biased region" description="Polar residues" evidence="1">
    <location>
        <begin position="439"/>
        <end position="452"/>
    </location>
</feature>